<evidence type="ECO:0000313" key="2">
    <source>
        <dbReference type="EMBL" id="EAU92955.1"/>
    </source>
</evidence>
<protein>
    <submittedName>
        <fullName evidence="2">Uncharacterized protein</fullName>
    </submittedName>
</protein>
<dbReference type="InParanoid" id="A8N275"/>
<sequence>MSSPKPPAEQPSASPQKTAKEIEDSIMMPPPPPPAPKVILDPEMNALLEALKNAAAQAGLALKFYNTTLQHGVKHVQPPQSVTAALGREIERYDQICDCMEAHVLRSLAVLQRDLKKEEKRIEDEQKALKAKQDEEGKAAGTPPPQDTSDAQALKADATLPSLPNSSPVSSHSGRRPSAISISSLHRPSLPGKLDLSSATFRLSANEDDAIFQSGLASPVTLAPKSARPLGPNELPPDFMSAFGGTSSDQGGRPPDIDLTLAPVMQASTQSAMDLTLGDSSDKPIELDLDMDMTELFGEEPDSAGTAQDAIPNTDGLFSQGEGPQDAAAFLTESQNTLLSALAAAGHSGASQSAKEDMPSPGTLLRSFPSPANPETENNENNEEFNFDNLSLSLGSEFFANNGQPSADMNFDFSTMGNTVDENVKKADAA</sequence>
<name>A8N275_COPC7</name>
<feature type="region of interest" description="Disordered" evidence="1">
    <location>
        <begin position="222"/>
        <end position="257"/>
    </location>
</feature>
<proteinExistence type="predicted"/>
<dbReference type="EMBL" id="AACS02000001">
    <property type="protein sequence ID" value="EAU92955.1"/>
    <property type="molecule type" value="Genomic_DNA"/>
</dbReference>
<feature type="compositionally biased region" description="Polar residues" evidence="1">
    <location>
        <begin position="390"/>
        <end position="421"/>
    </location>
</feature>
<dbReference type="OMA" id="VENMFTI"/>
<comment type="caution">
    <text evidence="2">The sequence shown here is derived from an EMBL/GenBank/DDBJ whole genome shotgun (WGS) entry which is preliminary data.</text>
</comment>
<feature type="compositionally biased region" description="Low complexity" evidence="1">
    <location>
        <begin position="344"/>
        <end position="353"/>
    </location>
</feature>
<dbReference type="eggNOG" id="ENOG502SQ3R">
    <property type="taxonomic scope" value="Eukaryota"/>
</dbReference>
<evidence type="ECO:0000313" key="3">
    <source>
        <dbReference type="Proteomes" id="UP000001861"/>
    </source>
</evidence>
<feature type="region of interest" description="Disordered" evidence="1">
    <location>
        <begin position="299"/>
        <end position="323"/>
    </location>
</feature>
<dbReference type="VEuPathDB" id="FungiDB:CC1G_03742"/>
<evidence type="ECO:0000256" key="1">
    <source>
        <dbReference type="SAM" id="MobiDB-lite"/>
    </source>
</evidence>
<feature type="region of interest" description="Disordered" evidence="1">
    <location>
        <begin position="344"/>
        <end position="430"/>
    </location>
</feature>
<dbReference type="GeneID" id="6005374"/>
<dbReference type="RefSeq" id="XP_001828948.1">
    <property type="nucleotide sequence ID" value="XM_001828896.1"/>
</dbReference>
<feature type="compositionally biased region" description="Low complexity" evidence="1">
    <location>
        <begin position="161"/>
        <end position="178"/>
    </location>
</feature>
<feature type="compositionally biased region" description="Acidic residues" evidence="1">
    <location>
        <begin position="377"/>
        <end position="386"/>
    </location>
</feature>
<feature type="compositionally biased region" description="Basic and acidic residues" evidence="1">
    <location>
        <begin position="122"/>
        <end position="138"/>
    </location>
</feature>
<dbReference type="OrthoDB" id="3365514at2759"/>
<gene>
    <name evidence="2" type="ORF">CC1G_03742</name>
</gene>
<feature type="region of interest" description="Disordered" evidence="1">
    <location>
        <begin position="1"/>
        <end position="37"/>
    </location>
</feature>
<dbReference type="Proteomes" id="UP000001861">
    <property type="component" value="Unassembled WGS sequence"/>
</dbReference>
<keyword evidence="3" id="KW-1185">Reference proteome</keyword>
<organism evidence="2 3">
    <name type="scientific">Coprinopsis cinerea (strain Okayama-7 / 130 / ATCC MYA-4618 / FGSC 9003)</name>
    <name type="common">Inky cap fungus</name>
    <name type="synonym">Hormographiella aspergillata</name>
    <dbReference type="NCBI Taxonomy" id="240176"/>
    <lineage>
        <taxon>Eukaryota</taxon>
        <taxon>Fungi</taxon>
        <taxon>Dikarya</taxon>
        <taxon>Basidiomycota</taxon>
        <taxon>Agaricomycotina</taxon>
        <taxon>Agaricomycetes</taxon>
        <taxon>Agaricomycetidae</taxon>
        <taxon>Agaricales</taxon>
        <taxon>Agaricineae</taxon>
        <taxon>Psathyrellaceae</taxon>
        <taxon>Coprinopsis</taxon>
    </lineage>
</organism>
<feature type="region of interest" description="Disordered" evidence="1">
    <location>
        <begin position="122"/>
        <end position="191"/>
    </location>
</feature>
<dbReference type="KEGG" id="cci:CC1G_03742"/>
<reference evidence="2 3" key="1">
    <citation type="journal article" date="2010" name="Proc. Natl. Acad. Sci. U.S.A.">
        <title>Insights into evolution of multicellular fungi from the assembled chromosomes of the mushroom Coprinopsis cinerea (Coprinus cinereus).</title>
        <authorList>
            <person name="Stajich J.E."/>
            <person name="Wilke S.K."/>
            <person name="Ahren D."/>
            <person name="Au C.H."/>
            <person name="Birren B.W."/>
            <person name="Borodovsky M."/>
            <person name="Burns C."/>
            <person name="Canback B."/>
            <person name="Casselton L.A."/>
            <person name="Cheng C.K."/>
            <person name="Deng J."/>
            <person name="Dietrich F.S."/>
            <person name="Fargo D.C."/>
            <person name="Farman M.L."/>
            <person name="Gathman A.C."/>
            <person name="Goldberg J."/>
            <person name="Guigo R."/>
            <person name="Hoegger P.J."/>
            <person name="Hooker J.B."/>
            <person name="Huggins A."/>
            <person name="James T.Y."/>
            <person name="Kamada T."/>
            <person name="Kilaru S."/>
            <person name="Kodira C."/>
            <person name="Kues U."/>
            <person name="Kupfer D."/>
            <person name="Kwan H.S."/>
            <person name="Lomsadze A."/>
            <person name="Li W."/>
            <person name="Lilly W.W."/>
            <person name="Ma L.J."/>
            <person name="Mackey A.J."/>
            <person name="Manning G."/>
            <person name="Martin F."/>
            <person name="Muraguchi H."/>
            <person name="Natvig D.O."/>
            <person name="Palmerini H."/>
            <person name="Ramesh M.A."/>
            <person name="Rehmeyer C.J."/>
            <person name="Roe B.A."/>
            <person name="Shenoy N."/>
            <person name="Stanke M."/>
            <person name="Ter-Hovhannisyan V."/>
            <person name="Tunlid A."/>
            <person name="Velagapudi R."/>
            <person name="Vision T.J."/>
            <person name="Zeng Q."/>
            <person name="Zolan M.E."/>
            <person name="Pukkila P.J."/>
        </authorList>
    </citation>
    <scope>NUCLEOTIDE SEQUENCE [LARGE SCALE GENOMIC DNA]</scope>
    <source>
        <strain evidence="3">Okayama-7 / 130 / ATCC MYA-4618 / FGSC 9003</strain>
    </source>
</reference>
<dbReference type="AlphaFoldDB" id="A8N275"/>
<dbReference type="CDD" id="cd22249">
    <property type="entry name" value="UDM1_RNF168_RNF169-like"/>
    <property type="match status" value="1"/>
</dbReference>
<accession>A8N275</accession>